<feature type="region of interest" description="Disordered" evidence="1">
    <location>
        <begin position="1"/>
        <end position="131"/>
    </location>
</feature>
<name>A0AAJ0HAE4_9PEZI</name>
<reference evidence="3" key="1">
    <citation type="journal article" date="2023" name="Mol. Phylogenet. Evol.">
        <title>Genome-scale phylogeny and comparative genomics of the fungal order Sordariales.</title>
        <authorList>
            <person name="Hensen N."/>
            <person name="Bonometti L."/>
            <person name="Westerberg I."/>
            <person name="Brannstrom I.O."/>
            <person name="Guillou S."/>
            <person name="Cros-Aarteil S."/>
            <person name="Calhoun S."/>
            <person name="Haridas S."/>
            <person name="Kuo A."/>
            <person name="Mondo S."/>
            <person name="Pangilinan J."/>
            <person name="Riley R."/>
            <person name="LaButti K."/>
            <person name="Andreopoulos B."/>
            <person name="Lipzen A."/>
            <person name="Chen C."/>
            <person name="Yan M."/>
            <person name="Daum C."/>
            <person name="Ng V."/>
            <person name="Clum A."/>
            <person name="Steindorff A."/>
            <person name="Ohm R.A."/>
            <person name="Martin F."/>
            <person name="Silar P."/>
            <person name="Natvig D.O."/>
            <person name="Lalanne C."/>
            <person name="Gautier V."/>
            <person name="Ament-Velasquez S.L."/>
            <person name="Kruys A."/>
            <person name="Hutchinson M.I."/>
            <person name="Powell A.J."/>
            <person name="Barry K."/>
            <person name="Miller A.N."/>
            <person name="Grigoriev I.V."/>
            <person name="Debuchy R."/>
            <person name="Gladieux P."/>
            <person name="Hiltunen Thoren M."/>
            <person name="Johannesson H."/>
        </authorList>
    </citation>
    <scope>NUCLEOTIDE SEQUENCE</scope>
    <source>
        <strain evidence="3">CBS 955.72</strain>
    </source>
</reference>
<sequence length="574" mass="64642">MSALRPDPDDSSSPETMSAALMMANAASGLALDADHDAESGDVDDDDAMLIKDDSDSPSPESDKPHFIERRPPPSKFSSAASRRIASAPGGRTATSLAKSGRAGAAGKAAASSKAGSRAPPPSANPIIPRRAEDWEPWKGVLHELYITQNRILRDIIGIMEDNYNLRATPKMYKNQFARWGFFKYAIKRRPRNRAEREAEKAAQNEGALVTTSRSPSAGLDHLLLHGSNKTRIMQVGLTAVRDYLQGYVDVDNTVKQDMIVIGYEDPCFRYFKTAMDMFDLKENQEGGLLLRLAFLEIERMLSPLTIKAFSDLCFLVPHLLVESHRKDILGAYLRYMARLATVKFGPTHPVAEVVASLGDLLDDPEAMMRHIMALSEVNSDTIATEPQMKERTRRWARNQYVACQRTKPDVAAASTVSRGTHAHHMIRVESQSVYWAQHLIMQDPESDELAECWLHRKFPDDFGPRTEVLLQKVKAMGAAGVLPAPYERMMECLYTGWLNDYYETEKDWQKVFLYGRRGLELSSSEQFQIWSIHLEGLMRKHGSAEEAEELRKKRLEHEWFESVRDKVDKLSLG</sequence>
<keyword evidence="4" id="KW-1185">Reference proteome</keyword>
<comment type="caution">
    <text evidence="3">The sequence shown here is derived from an EMBL/GenBank/DDBJ whole genome shotgun (WGS) entry which is preliminary data.</text>
</comment>
<dbReference type="Pfam" id="PF14420">
    <property type="entry name" value="Clr5"/>
    <property type="match status" value="1"/>
</dbReference>
<evidence type="ECO:0000313" key="3">
    <source>
        <dbReference type="EMBL" id="KAK3345973.1"/>
    </source>
</evidence>
<protein>
    <recommendedName>
        <fullName evidence="2">Clr5 domain-containing protein</fullName>
    </recommendedName>
</protein>
<feature type="compositionally biased region" description="Basic and acidic residues" evidence="1">
    <location>
        <begin position="49"/>
        <end position="72"/>
    </location>
</feature>
<reference evidence="3" key="2">
    <citation type="submission" date="2023-06" db="EMBL/GenBank/DDBJ databases">
        <authorList>
            <consortium name="Lawrence Berkeley National Laboratory"/>
            <person name="Haridas S."/>
            <person name="Hensen N."/>
            <person name="Bonometti L."/>
            <person name="Westerberg I."/>
            <person name="Brannstrom I.O."/>
            <person name="Guillou S."/>
            <person name="Cros-Aarteil S."/>
            <person name="Calhoun S."/>
            <person name="Kuo A."/>
            <person name="Mondo S."/>
            <person name="Pangilinan J."/>
            <person name="Riley R."/>
            <person name="Labutti K."/>
            <person name="Andreopoulos B."/>
            <person name="Lipzen A."/>
            <person name="Chen C."/>
            <person name="Yanf M."/>
            <person name="Daum C."/>
            <person name="Ng V."/>
            <person name="Clum A."/>
            <person name="Steindorff A."/>
            <person name="Ohm R."/>
            <person name="Martin F."/>
            <person name="Silar P."/>
            <person name="Natvig D."/>
            <person name="Lalanne C."/>
            <person name="Gautier V."/>
            <person name="Ament-Velasquez S.L."/>
            <person name="Kruys A."/>
            <person name="Hutchinson M.I."/>
            <person name="Powell A.J."/>
            <person name="Barry K."/>
            <person name="Miller A.N."/>
            <person name="Grigoriev I.V."/>
            <person name="Debuchy R."/>
            <person name="Gladieux P."/>
            <person name="Thoren M.H."/>
            <person name="Johannesson H."/>
        </authorList>
    </citation>
    <scope>NUCLEOTIDE SEQUENCE</scope>
    <source>
        <strain evidence="3">CBS 955.72</strain>
    </source>
</reference>
<dbReference type="PANTHER" id="PTHR38788:SF3">
    <property type="entry name" value="CLR5 DOMAIN-CONTAINING PROTEIN"/>
    <property type="match status" value="1"/>
</dbReference>
<dbReference type="InterPro" id="IPR025676">
    <property type="entry name" value="Clr5_dom"/>
</dbReference>
<dbReference type="Proteomes" id="UP001275084">
    <property type="component" value="Unassembled WGS sequence"/>
</dbReference>
<evidence type="ECO:0000259" key="2">
    <source>
        <dbReference type="Pfam" id="PF14420"/>
    </source>
</evidence>
<dbReference type="EMBL" id="JAUIQD010000006">
    <property type="protein sequence ID" value="KAK3345973.1"/>
    <property type="molecule type" value="Genomic_DNA"/>
</dbReference>
<feature type="compositionally biased region" description="Low complexity" evidence="1">
    <location>
        <begin position="98"/>
        <end position="118"/>
    </location>
</feature>
<feature type="compositionally biased region" description="Low complexity" evidence="1">
    <location>
        <begin position="17"/>
        <end position="32"/>
    </location>
</feature>
<feature type="compositionally biased region" description="Low complexity" evidence="1">
    <location>
        <begin position="78"/>
        <end position="88"/>
    </location>
</feature>
<evidence type="ECO:0000256" key="1">
    <source>
        <dbReference type="SAM" id="MobiDB-lite"/>
    </source>
</evidence>
<organism evidence="3 4">
    <name type="scientific">Lasiosphaeria hispida</name>
    <dbReference type="NCBI Taxonomy" id="260671"/>
    <lineage>
        <taxon>Eukaryota</taxon>
        <taxon>Fungi</taxon>
        <taxon>Dikarya</taxon>
        <taxon>Ascomycota</taxon>
        <taxon>Pezizomycotina</taxon>
        <taxon>Sordariomycetes</taxon>
        <taxon>Sordariomycetidae</taxon>
        <taxon>Sordariales</taxon>
        <taxon>Lasiosphaeriaceae</taxon>
        <taxon>Lasiosphaeria</taxon>
    </lineage>
</organism>
<gene>
    <name evidence="3" type="ORF">B0T25DRAFT_266595</name>
</gene>
<accession>A0AAJ0HAE4</accession>
<feature type="compositionally biased region" description="Basic and acidic residues" evidence="1">
    <location>
        <begin position="194"/>
        <end position="203"/>
    </location>
</feature>
<dbReference type="PANTHER" id="PTHR38788">
    <property type="entry name" value="CLR5 DOMAIN-CONTAINING PROTEIN"/>
    <property type="match status" value="1"/>
</dbReference>
<dbReference type="AlphaFoldDB" id="A0AAJ0HAE4"/>
<evidence type="ECO:0000313" key="4">
    <source>
        <dbReference type="Proteomes" id="UP001275084"/>
    </source>
</evidence>
<proteinExistence type="predicted"/>
<feature type="domain" description="Clr5" evidence="2">
    <location>
        <begin position="132"/>
        <end position="184"/>
    </location>
</feature>
<feature type="region of interest" description="Disordered" evidence="1">
    <location>
        <begin position="194"/>
        <end position="214"/>
    </location>
</feature>